<evidence type="ECO:0000313" key="3">
    <source>
        <dbReference type="Proteomes" id="UP000828390"/>
    </source>
</evidence>
<dbReference type="AlphaFoldDB" id="A0A9D4C2G9"/>
<gene>
    <name evidence="2" type="ORF">DPMN_058667</name>
</gene>
<dbReference type="EMBL" id="JAIWYP010000013">
    <property type="protein sequence ID" value="KAH3715951.1"/>
    <property type="molecule type" value="Genomic_DNA"/>
</dbReference>
<organism evidence="2 3">
    <name type="scientific">Dreissena polymorpha</name>
    <name type="common">Zebra mussel</name>
    <name type="synonym">Mytilus polymorpha</name>
    <dbReference type="NCBI Taxonomy" id="45954"/>
    <lineage>
        <taxon>Eukaryota</taxon>
        <taxon>Metazoa</taxon>
        <taxon>Spiralia</taxon>
        <taxon>Lophotrochozoa</taxon>
        <taxon>Mollusca</taxon>
        <taxon>Bivalvia</taxon>
        <taxon>Autobranchia</taxon>
        <taxon>Heteroconchia</taxon>
        <taxon>Euheterodonta</taxon>
        <taxon>Imparidentia</taxon>
        <taxon>Neoheterodontei</taxon>
        <taxon>Myida</taxon>
        <taxon>Dreissenoidea</taxon>
        <taxon>Dreissenidae</taxon>
        <taxon>Dreissena</taxon>
    </lineage>
</organism>
<evidence type="ECO:0000313" key="2">
    <source>
        <dbReference type="EMBL" id="KAH3715951.1"/>
    </source>
</evidence>
<accession>A0A9D4C2G9</accession>
<reference evidence="2" key="2">
    <citation type="submission" date="2020-11" db="EMBL/GenBank/DDBJ databases">
        <authorList>
            <person name="McCartney M.A."/>
            <person name="Auch B."/>
            <person name="Kono T."/>
            <person name="Mallez S."/>
            <person name="Becker A."/>
            <person name="Gohl D.M."/>
            <person name="Silverstein K.A.T."/>
            <person name="Koren S."/>
            <person name="Bechman K.B."/>
            <person name="Herman A."/>
            <person name="Abrahante J.E."/>
            <person name="Garbe J."/>
        </authorList>
    </citation>
    <scope>NUCLEOTIDE SEQUENCE</scope>
    <source>
        <strain evidence="2">Duluth1</strain>
        <tissue evidence="2">Whole animal</tissue>
    </source>
</reference>
<protein>
    <submittedName>
        <fullName evidence="2">Uncharacterized protein</fullName>
    </submittedName>
</protein>
<feature type="region of interest" description="Disordered" evidence="1">
    <location>
        <begin position="1"/>
        <end position="26"/>
    </location>
</feature>
<sequence>MSGNGSHFTPMVSDDPLHKGCRQGNSTRCIRRSTSHRMSYGRFYQRHQMIHSAPTVVWVILPEEQVDPLHTGCRTNRSTKDIGH</sequence>
<proteinExistence type="predicted"/>
<comment type="caution">
    <text evidence="2">The sequence shown here is derived from an EMBL/GenBank/DDBJ whole genome shotgun (WGS) entry which is preliminary data.</text>
</comment>
<evidence type="ECO:0000256" key="1">
    <source>
        <dbReference type="SAM" id="MobiDB-lite"/>
    </source>
</evidence>
<dbReference type="Proteomes" id="UP000828390">
    <property type="component" value="Unassembled WGS sequence"/>
</dbReference>
<keyword evidence="3" id="KW-1185">Reference proteome</keyword>
<reference evidence="2" key="1">
    <citation type="journal article" date="2019" name="bioRxiv">
        <title>The Genome of the Zebra Mussel, Dreissena polymorpha: A Resource for Invasive Species Research.</title>
        <authorList>
            <person name="McCartney M.A."/>
            <person name="Auch B."/>
            <person name="Kono T."/>
            <person name="Mallez S."/>
            <person name="Zhang Y."/>
            <person name="Obille A."/>
            <person name="Becker A."/>
            <person name="Abrahante J.E."/>
            <person name="Garbe J."/>
            <person name="Badalamenti J.P."/>
            <person name="Herman A."/>
            <person name="Mangelson H."/>
            <person name="Liachko I."/>
            <person name="Sullivan S."/>
            <person name="Sone E.D."/>
            <person name="Koren S."/>
            <person name="Silverstein K.A.T."/>
            <person name="Beckman K.B."/>
            <person name="Gohl D.M."/>
        </authorList>
    </citation>
    <scope>NUCLEOTIDE SEQUENCE</scope>
    <source>
        <strain evidence="2">Duluth1</strain>
        <tissue evidence="2">Whole animal</tissue>
    </source>
</reference>
<name>A0A9D4C2G9_DREPO</name>